<organism evidence="4 5">
    <name type="scientific">Nonlabens dokdonensis</name>
    <dbReference type="NCBI Taxonomy" id="328515"/>
    <lineage>
        <taxon>Bacteria</taxon>
        <taxon>Pseudomonadati</taxon>
        <taxon>Bacteroidota</taxon>
        <taxon>Flavobacteriia</taxon>
        <taxon>Flavobacteriales</taxon>
        <taxon>Flavobacteriaceae</taxon>
        <taxon>Nonlabens</taxon>
    </lineage>
</organism>
<dbReference type="EMBL" id="QKZR01000001">
    <property type="protein sequence ID" value="PZX43719.1"/>
    <property type="molecule type" value="Genomic_DNA"/>
</dbReference>
<accession>A0ABX5Q138</accession>
<feature type="domain" description="PorZ N-terminal beta-propeller" evidence="3">
    <location>
        <begin position="43"/>
        <end position="205"/>
    </location>
</feature>
<sequence length="761" mass="83856">MKKVVFFIFLAFNITSAQDFTDSWEGLFSFTTIVDIDESATAVYAASENAVFVYDLSSRTFTTLTTVNGLSGDEISQIHYSEDKSLLVIGYENGLLQIVDQNGDVTDVVAIKDKQVIPPDNKKVNEFLESGDLIYIATDFGIAIYNLERLEFDDTYFIGNNGEQVPVSSLEIFNGFLYAATLDASNNLRRAPIADPFLIDFMNWQQVNPDVWDEVIAFDAGLFAVTVGGFLAEFNGTTFANNITQFPSRVLDASATNDFLVFTLNNQIIIYDTSLSQFLTLINVNGESFEFTQAIVVGDDLFIGTEVNGMIRVNLLNQTDFEFIVADGPSRNAAFSIQTLPEELWVTYGSHDIFYTPDNAALGISHFVEGGWINYTNDDIDGLLSVPTITINPENPTDLVVHSMNNGLLDFIDGVASTRYGINNSSLTSILPPSTFFVRIPDGEYDSQGNLWVIQQQVDFALSRRNPSGNWTAFDVGSVFEEVPSGSSTTKLVITNDDKIIFGSTDGGLIGYDPTLDQFTRLTDEVSEGNLINPYVSALRIDQRNQLWIGSNLGLRVLFNVNSLFSDEIQDARSIIIEDTNGIPRELLQDEAVLDIEIDGNNNKWVATASSGAFLFSPSGRETLFQFTTDNSPLPTNSVNDIAIDEETGKVYFATNKGIVAFQGERSSKPQENLESIRVFPNPVRPGFDGNVTIDGLTERARVKITDIEGNLVYEAVSQGGSIPWDTRSFSGNKVASGVYLLFISTSDNIETTVSKVMIVR</sequence>
<evidence type="ECO:0000313" key="5">
    <source>
        <dbReference type="Proteomes" id="UP000248584"/>
    </source>
</evidence>
<dbReference type="Proteomes" id="UP000248584">
    <property type="component" value="Unassembled WGS sequence"/>
</dbReference>
<evidence type="ECO:0000256" key="1">
    <source>
        <dbReference type="ARBA" id="ARBA00022729"/>
    </source>
</evidence>
<name>A0ABX5Q138_9FLAO</name>
<protein>
    <submittedName>
        <fullName evidence="4">Secreted protein (Por secretion system target)</fullName>
    </submittedName>
</protein>
<reference evidence="4 5" key="1">
    <citation type="submission" date="2018-06" db="EMBL/GenBank/DDBJ databases">
        <title>Genomic Encyclopedia of Archaeal and Bacterial Type Strains, Phase II (KMG-II): from individual species to whole genera.</title>
        <authorList>
            <person name="Goeker M."/>
        </authorList>
    </citation>
    <scope>NUCLEOTIDE SEQUENCE [LARGE SCALE GENOMIC DNA]</scope>
    <source>
        <strain evidence="4 5">DSM 17205</strain>
    </source>
</reference>
<feature type="chain" id="PRO_5045068489" evidence="2">
    <location>
        <begin position="18"/>
        <end position="761"/>
    </location>
</feature>
<evidence type="ECO:0000313" key="4">
    <source>
        <dbReference type="EMBL" id="PZX43719.1"/>
    </source>
</evidence>
<dbReference type="Gene3D" id="2.60.40.4070">
    <property type="match status" value="1"/>
</dbReference>
<comment type="caution">
    <text evidence="4">The sequence shown here is derived from an EMBL/GenBank/DDBJ whole genome shotgun (WGS) entry which is preliminary data.</text>
</comment>
<evidence type="ECO:0000259" key="3">
    <source>
        <dbReference type="Pfam" id="PF21544"/>
    </source>
</evidence>
<feature type="signal peptide" evidence="2">
    <location>
        <begin position="1"/>
        <end position="17"/>
    </location>
</feature>
<dbReference type="NCBIfam" id="TIGR04183">
    <property type="entry name" value="Por_Secre_tail"/>
    <property type="match status" value="1"/>
</dbReference>
<gene>
    <name evidence="4" type="ORF">LX97_00721</name>
</gene>
<dbReference type="InterPro" id="IPR026444">
    <property type="entry name" value="Secre_tail"/>
</dbReference>
<dbReference type="Gene3D" id="2.130.10.10">
    <property type="entry name" value="YVTN repeat-like/Quinoprotein amine dehydrogenase"/>
    <property type="match status" value="2"/>
</dbReference>
<dbReference type="InterPro" id="IPR048954">
    <property type="entry name" value="PorZ_N"/>
</dbReference>
<dbReference type="SUPFAM" id="SSF50998">
    <property type="entry name" value="Quinoprotein alcohol dehydrogenase-like"/>
    <property type="match status" value="1"/>
</dbReference>
<keyword evidence="5" id="KW-1185">Reference proteome</keyword>
<dbReference type="InterPro" id="IPR015943">
    <property type="entry name" value="WD40/YVTN_repeat-like_dom_sf"/>
</dbReference>
<evidence type="ECO:0000256" key="2">
    <source>
        <dbReference type="SAM" id="SignalP"/>
    </source>
</evidence>
<dbReference type="SUPFAM" id="SSF101898">
    <property type="entry name" value="NHL repeat"/>
    <property type="match status" value="1"/>
</dbReference>
<dbReference type="RefSeq" id="WP_015361544.1">
    <property type="nucleotide sequence ID" value="NZ_QKZR01000001.1"/>
</dbReference>
<dbReference type="Pfam" id="PF21544">
    <property type="entry name" value="PorZ_N_b_propeller"/>
    <property type="match status" value="1"/>
</dbReference>
<dbReference type="InterPro" id="IPR011047">
    <property type="entry name" value="Quinoprotein_ADH-like_sf"/>
</dbReference>
<proteinExistence type="predicted"/>
<keyword evidence="1 2" id="KW-0732">Signal</keyword>